<dbReference type="Gene3D" id="3.30.428.10">
    <property type="entry name" value="HIT-like"/>
    <property type="match status" value="1"/>
</dbReference>
<keyword evidence="6" id="KW-1185">Reference proteome</keyword>
<organism evidence="5 6">
    <name type="scientific">Nephila pilipes</name>
    <name type="common">Giant wood spider</name>
    <name type="synonym">Nephila maculata</name>
    <dbReference type="NCBI Taxonomy" id="299642"/>
    <lineage>
        <taxon>Eukaryota</taxon>
        <taxon>Metazoa</taxon>
        <taxon>Ecdysozoa</taxon>
        <taxon>Arthropoda</taxon>
        <taxon>Chelicerata</taxon>
        <taxon>Arachnida</taxon>
        <taxon>Araneae</taxon>
        <taxon>Araneomorphae</taxon>
        <taxon>Entelegynae</taxon>
        <taxon>Araneoidea</taxon>
        <taxon>Nephilidae</taxon>
        <taxon>Nephila</taxon>
    </lineage>
</organism>
<accession>A0A8X6QLR6</accession>
<dbReference type="InterPro" id="IPR006767">
    <property type="entry name" value="Cwf19-like_C_dom-2"/>
</dbReference>
<dbReference type="OrthoDB" id="444325at2759"/>
<name>A0A8X6QLR6_NEPPI</name>
<feature type="domain" description="Cwf19-like protein C-terminal" evidence="3">
    <location>
        <begin position="417"/>
        <end position="509"/>
    </location>
</feature>
<comment type="similarity">
    <text evidence="1">Belongs to the CWF19 family.</text>
</comment>
<feature type="region of interest" description="Disordered" evidence="2">
    <location>
        <begin position="270"/>
        <end position="290"/>
    </location>
</feature>
<protein>
    <submittedName>
        <fullName evidence="5">CWF19-like protein 1</fullName>
    </submittedName>
</protein>
<dbReference type="CDD" id="cd07380">
    <property type="entry name" value="MPP_CWF19_N"/>
    <property type="match status" value="1"/>
</dbReference>
<dbReference type="InterPro" id="IPR006768">
    <property type="entry name" value="Cwf19-like_C_dom-1"/>
</dbReference>
<proteinExistence type="inferred from homology"/>
<dbReference type="Proteomes" id="UP000887013">
    <property type="component" value="Unassembled WGS sequence"/>
</dbReference>
<dbReference type="GO" id="GO:0061632">
    <property type="term" value="F:RNA lariat debranching enzyme activator activity"/>
    <property type="evidence" value="ECO:0007669"/>
    <property type="project" value="TreeGrafter"/>
</dbReference>
<evidence type="ECO:0000259" key="4">
    <source>
        <dbReference type="Pfam" id="PF04677"/>
    </source>
</evidence>
<dbReference type="InterPro" id="IPR040194">
    <property type="entry name" value="Cwf19-like"/>
</dbReference>
<dbReference type="SUPFAM" id="SSF54197">
    <property type="entry name" value="HIT-like"/>
    <property type="match status" value="1"/>
</dbReference>
<gene>
    <name evidence="5" type="primary">Cwf19l1</name>
    <name evidence="5" type="ORF">NPIL_502151</name>
</gene>
<dbReference type="EMBL" id="BMAW01082351">
    <property type="protein sequence ID" value="GFU28835.1"/>
    <property type="molecule type" value="Genomic_DNA"/>
</dbReference>
<dbReference type="InterPro" id="IPR036265">
    <property type="entry name" value="HIT-like_sf"/>
</dbReference>
<evidence type="ECO:0000313" key="6">
    <source>
        <dbReference type="Proteomes" id="UP000887013"/>
    </source>
</evidence>
<dbReference type="AlphaFoldDB" id="A0A8X6QLR6"/>
<dbReference type="PANTHER" id="PTHR12072">
    <property type="entry name" value="CWF19, CELL CYCLE CONTROL PROTEIN"/>
    <property type="match status" value="1"/>
</dbReference>
<dbReference type="GO" id="GO:0071014">
    <property type="term" value="C:post-mRNA release spliceosomal complex"/>
    <property type="evidence" value="ECO:0007669"/>
    <property type="project" value="TreeGrafter"/>
</dbReference>
<sequence>MSVSKILVCGDVEGNFKTLFTKIGTLHQKKGPFEYLLCVGNFFGSSDDEWKDIKAGKIPVPLTTYILGPNRREHLRFYPDDSNEIVPNLIFLGKRGVLTGSSGLKIAYLSGLEKKDSTEFSFSEKDVTELIARASSGAVDILLTSQWPQGVTKYAKPIDITESANNGSSLVAYLAKHLKPRYHFSGLSGVYYERLPYRNHQVLQELPMHTTRFIGLATVDNDKQLKWLYAFNITPFCSMTSKELTTSTGPVTECPYGVEECTNQFFYDTGSSSGQKRKKSGEEKSSVKKKKNVGVSQERCWFCLTNPDVQKQLLLSIGDHSYITLAKGGLVRDHLLIIPLEHVAASTSLSESAEKEIEDYKLALVEYFHVQDQNVIFFERNFISPHLQIQVVPIPKSSSSGITKTIIEFASDQGLEFTELSKFSVLKQIVPTKKSYFYVEIVNNKKCIGKLLHVIDGNFPLQFGRMMLASRDILNVPNRIDWKECEMSPDEELQVAESFRRHFKKYDFTKR</sequence>
<evidence type="ECO:0000256" key="1">
    <source>
        <dbReference type="ARBA" id="ARBA00006795"/>
    </source>
</evidence>
<evidence type="ECO:0000313" key="5">
    <source>
        <dbReference type="EMBL" id="GFU28835.1"/>
    </source>
</evidence>
<dbReference type="Pfam" id="PF04677">
    <property type="entry name" value="CwfJ_C_1"/>
    <property type="match status" value="1"/>
</dbReference>
<reference evidence="5" key="1">
    <citation type="submission" date="2020-08" db="EMBL/GenBank/DDBJ databases">
        <title>Multicomponent nature underlies the extraordinary mechanical properties of spider dragline silk.</title>
        <authorList>
            <person name="Kono N."/>
            <person name="Nakamura H."/>
            <person name="Mori M."/>
            <person name="Yoshida Y."/>
            <person name="Ohtoshi R."/>
            <person name="Malay A.D."/>
            <person name="Moran D.A.P."/>
            <person name="Tomita M."/>
            <person name="Numata K."/>
            <person name="Arakawa K."/>
        </authorList>
    </citation>
    <scope>NUCLEOTIDE SEQUENCE</scope>
</reference>
<evidence type="ECO:0000256" key="2">
    <source>
        <dbReference type="SAM" id="MobiDB-lite"/>
    </source>
</evidence>
<evidence type="ECO:0000259" key="3">
    <source>
        <dbReference type="Pfam" id="PF04676"/>
    </source>
</evidence>
<comment type="caution">
    <text evidence="5">The sequence shown here is derived from an EMBL/GenBank/DDBJ whole genome shotgun (WGS) entry which is preliminary data.</text>
</comment>
<feature type="domain" description="Cwf19-like C-terminal" evidence="4">
    <location>
        <begin position="289"/>
        <end position="401"/>
    </location>
</feature>
<dbReference type="Pfam" id="PF04676">
    <property type="entry name" value="CwfJ_C_2"/>
    <property type="match status" value="1"/>
</dbReference>
<dbReference type="GO" id="GO:0000398">
    <property type="term" value="P:mRNA splicing, via spliceosome"/>
    <property type="evidence" value="ECO:0007669"/>
    <property type="project" value="TreeGrafter"/>
</dbReference>
<dbReference type="PANTHER" id="PTHR12072:SF4">
    <property type="entry name" value="CWF19-LIKE PROTEIN 1"/>
    <property type="match status" value="1"/>
</dbReference>